<comment type="caution">
    <text evidence="3">The sequence shown here is derived from an EMBL/GenBank/DDBJ whole genome shotgun (WGS) entry which is preliminary data.</text>
</comment>
<keyword evidence="2" id="KW-0472">Membrane</keyword>
<sequence length="481" mass="56922">MGRGFNSRLLYRVVFFSFCLIFACFYHGGGSEYDMRDDKTEPNKLKDEFEGKPFNVDVSLEQDERVSNLAENDKQIDGRKARKKTDLSKMVRKGTAIKPPQSKRIQKSPVLPFSTPSPSEVNVPREESTTISHSSKTEWQKDGNKNISSMENQIFHQNYFRETAKRETFASNTTRHLRNRREIDAILESPTECANFTFTIKYEDNYRVWNNFSMMHRSRMYRYNEYRVTDDGLQVCNSSDTLIKQRWRDLIAREKEVLAFKYCNVSVDAFYYSKYTLYRNFTVFFKPTEQSFTRQDYGVTFGYFAICSAKLSLFCNDYLVKVKYGDQYNVLQNFSLFYNNNTYDYREYQFGSEALEICDSNDSRTRTIWRTRNSWEKINRYKCHGSVKKIYARYYSVTKQFTVYLAPSTQYFIRNDYGVQDGRLTLCEEKLRPTSTVYTKEDLLMCNDSITNINTIMNTKFGLTFQYSIRTRCTIILSIEF</sequence>
<organism evidence="3 4">
    <name type="scientific">Paramuricea clavata</name>
    <name type="common">Red gorgonian</name>
    <name type="synonym">Violescent sea-whip</name>
    <dbReference type="NCBI Taxonomy" id="317549"/>
    <lineage>
        <taxon>Eukaryota</taxon>
        <taxon>Metazoa</taxon>
        <taxon>Cnidaria</taxon>
        <taxon>Anthozoa</taxon>
        <taxon>Octocorallia</taxon>
        <taxon>Malacalcyonacea</taxon>
        <taxon>Plexauridae</taxon>
        <taxon>Paramuricea</taxon>
    </lineage>
</organism>
<keyword evidence="2" id="KW-0812">Transmembrane</keyword>
<keyword evidence="4" id="KW-1185">Reference proteome</keyword>
<dbReference type="OrthoDB" id="6134459at2759"/>
<accession>A0A7D9DCY0</accession>
<name>A0A7D9DCY0_PARCT</name>
<dbReference type="EMBL" id="CACRXK020000529">
    <property type="protein sequence ID" value="CAB3982652.1"/>
    <property type="molecule type" value="Genomic_DNA"/>
</dbReference>
<evidence type="ECO:0000313" key="3">
    <source>
        <dbReference type="EMBL" id="CAB3982652.1"/>
    </source>
</evidence>
<dbReference type="Proteomes" id="UP001152795">
    <property type="component" value="Unassembled WGS sequence"/>
</dbReference>
<evidence type="ECO:0000256" key="1">
    <source>
        <dbReference type="SAM" id="MobiDB-lite"/>
    </source>
</evidence>
<keyword evidence="2" id="KW-1133">Transmembrane helix</keyword>
<reference evidence="3" key="1">
    <citation type="submission" date="2020-04" db="EMBL/GenBank/DDBJ databases">
        <authorList>
            <person name="Alioto T."/>
            <person name="Alioto T."/>
            <person name="Gomez Garrido J."/>
        </authorList>
    </citation>
    <scope>NUCLEOTIDE SEQUENCE</scope>
    <source>
        <strain evidence="3">A484AB</strain>
    </source>
</reference>
<gene>
    <name evidence="3" type="ORF">PACLA_8A018310</name>
</gene>
<evidence type="ECO:0000313" key="4">
    <source>
        <dbReference type="Proteomes" id="UP001152795"/>
    </source>
</evidence>
<feature type="region of interest" description="Disordered" evidence="1">
    <location>
        <begin position="76"/>
        <end position="142"/>
    </location>
</feature>
<dbReference type="PROSITE" id="PS51257">
    <property type="entry name" value="PROKAR_LIPOPROTEIN"/>
    <property type="match status" value="1"/>
</dbReference>
<evidence type="ECO:0000256" key="2">
    <source>
        <dbReference type="SAM" id="Phobius"/>
    </source>
</evidence>
<feature type="transmembrane region" description="Helical" evidence="2">
    <location>
        <begin position="9"/>
        <end position="29"/>
    </location>
</feature>
<dbReference type="AlphaFoldDB" id="A0A7D9DCY0"/>
<protein>
    <submittedName>
        <fullName evidence="3">Uncharacterized protein</fullName>
    </submittedName>
</protein>
<feature type="compositionally biased region" description="Basic and acidic residues" evidence="1">
    <location>
        <begin position="76"/>
        <end position="89"/>
    </location>
</feature>
<proteinExistence type="predicted"/>